<evidence type="ECO:0008006" key="3">
    <source>
        <dbReference type="Google" id="ProtNLM"/>
    </source>
</evidence>
<protein>
    <recommendedName>
        <fullName evidence="3">AAA+ ATPase domain-containing protein</fullName>
    </recommendedName>
</protein>
<dbReference type="STRING" id="545694.TREPR_1168"/>
<dbReference type="KEGG" id="tpi:TREPR_1168"/>
<evidence type="ECO:0000313" key="1">
    <source>
        <dbReference type="EMBL" id="AEF85557.1"/>
    </source>
</evidence>
<accession>F5YGW0</accession>
<organism evidence="1 2">
    <name type="scientific">Treponema primitia (strain ATCC BAA-887 / DSM 12427 / ZAS-2)</name>
    <dbReference type="NCBI Taxonomy" id="545694"/>
    <lineage>
        <taxon>Bacteria</taxon>
        <taxon>Pseudomonadati</taxon>
        <taxon>Spirochaetota</taxon>
        <taxon>Spirochaetia</taxon>
        <taxon>Spirochaetales</taxon>
        <taxon>Treponemataceae</taxon>
        <taxon>Treponema</taxon>
    </lineage>
</organism>
<dbReference type="Gene3D" id="3.40.50.300">
    <property type="entry name" value="P-loop containing nucleotide triphosphate hydrolases"/>
    <property type="match status" value="1"/>
</dbReference>
<name>F5YGW0_TREPZ</name>
<dbReference type="Proteomes" id="UP000009223">
    <property type="component" value="Chromosome"/>
</dbReference>
<proteinExistence type="predicted"/>
<dbReference type="eggNOG" id="COG1672">
    <property type="taxonomic scope" value="Bacteria"/>
</dbReference>
<dbReference type="EMBL" id="CP001843">
    <property type="protein sequence ID" value="AEF85557.1"/>
    <property type="molecule type" value="Genomic_DNA"/>
</dbReference>
<gene>
    <name evidence="1" type="ordered locus">TREPR_1168</name>
</gene>
<evidence type="ECO:0000313" key="2">
    <source>
        <dbReference type="Proteomes" id="UP000009223"/>
    </source>
</evidence>
<dbReference type="InterPro" id="IPR027417">
    <property type="entry name" value="P-loop_NTPase"/>
</dbReference>
<dbReference type="SUPFAM" id="SSF52540">
    <property type="entry name" value="P-loop containing nucleoside triphosphate hydrolases"/>
    <property type="match status" value="1"/>
</dbReference>
<dbReference type="HOGENOM" id="CLU_039401_0_0_12"/>
<dbReference type="AlphaFoldDB" id="F5YGW0"/>
<keyword evidence="2" id="KW-1185">Reference proteome</keyword>
<reference evidence="2" key="1">
    <citation type="submission" date="2009-12" db="EMBL/GenBank/DDBJ databases">
        <title>Complete sequence of Treponema primitia strain ZAS-2.</title>
        <authorList>
            <person name="Tetu S.G."/>
            <person name="Matson E."/>
            <person name="Ren Q."/>
            <person name="Seshadri R."/>
            <person name="Elbourne L."/>
            <person name="Hassan K.A."/>
            <person name="Durkin A."/>
            <person name="Radune D."/>
            <person name="Mohamoud Y."/>
            <person name="Shay R."/>
            <person name="Jin S."/>
            <person name="Zhang X."/>
            <person name="Lucey K."/>
            <person name="Ballor N.R."/>
            <person name="Ottesen E."/>
            <person name="Rosenthal R."/>
            <person name="Allen A."/>
            <person name="Leadbetter J.R."/>
            <person name="Paulsen I.T."/>
        </authorList>
    </citation>
    <scope>NUCLEOTIDE SEQUENCE [LARGE SCALE GENOMIC DNA]</scope>
    <source>
        <strain evidence="2">ATCC BAA-887 / DSM 12427 / ZAS-2</strain>
    </source>
</reference>
<reference evidence="1 2" key="2">
    <citation type="journal article" date="2011" name="ISME J.">
        <title>RNA-seq reveals cooperative metabolic interactions between two termite-gut spirochete species in co-culture.</title>
        <authorList>
            <person name="Rosenthal A.Z."/>
            <person name="Matson E.G."/>
            <person name="Eldar A."/>
            <person name="Leadbetter J.R."/>
        </authorList>
    </citation>
    <scope>NUCLEOTIDE SEQUENCE [LARGE SCALE GENOMIC DNA]</scope>
    <source>
        <strain evidence="2">ATCC BAA-887 / DSM 12427 / ZAS-2</strain>
    </source>
</reference>
<sequence length="545" mass="62113">MLGTCFSRPHSVYTIPMDKRKTRFFNTTGPCNPEDHYMLPPEERLVGTQLHRYIGDKLYWVLHAPRQTGKTTFLQSWMREINAGDEAISCYVSVETCQGVPEAERAIPVICDAVRRWSEQYDLPVPAIEDETPQSRLNSILANWAKLVAPKPLIVLFDEVDVLTGDALISFLRQLRDGFASRSVGKFPVSIALVGMRDLKDYITAAKGGIPVNPGSPFNIKADSGTIANFHKKDVERLFAQRTTETGQRISPEALDYVYGQSHGQPWLVNSLFMRATMRILDADSTETVTIDHVREAREQMIQARETHLDSLGARLQDERVRWVIQAIITGETDRLLGRTNPDVEFCMDMGLVEWNSGTGFTIANPVYEEILTRYLNSAYHDSLPSPKTWCWQKSDGKLDMDALLREFQAFWQNNSEVWERQADYMEAFPHLLLMAFLQRVTNGSGRIEREYAAGSGRMDLAVEYRGDWNIIEVKLLRQGRSFEAIMAEGIKQTLGYRDSFFPVHASREAQAPCYLLIFDRRPDKPAWQERIKWIDAEGLTVLGC</sequence>